<name>T0H4Y6_9SPHN</name>
<dbReference type="InterPro" id="IPR002347">
    <property type="entry name" value="SDR_fam"/>
</dbReference>
<protein>
    <recommendedName>
        <fullName evidence="7">3-oxoacyl-ACP reductase</fullName>
    </recommendedName>
</protein>
<dbReference type="Gene3D" id="3.40.50.720">
    <property type="entry name" value="NAD(P)-binding Rossmann-like Domain"/>
    <property type="match status" value="1"/>
</dbReference>
<accession>T0H4Y6</accession>
<proteinExistence type="inferred from homology"/>
<dbReference type="SUPFAM" id="SSF51735">
    <property type="entry name" value="NAD(P)-binding Rossmann-fold domains"/>
    <property type="match status" value="1"/>
</dbReference>
<evidence type="ECO:0000256" key="1">
    <source>
        <dbReference type="ARBA" id="ARBA00006484"/>
    </source>
</evidence>
<dbReference type="GO" id="GO:0016491">
    <property type="term" value="F:oxidoreductase activity"/>
    <property type="evidence" value="ECO:0007669"/>
    <property type="project" value="UniProtKB-KW"/>
</dbReference>
<comment type="caution">
    <text evidence="5">The sequence shown here is derived from an EMBL/GenBank/DDBJ whole genome shotgun (WGS) entry which is preliminary data.</text>
</comment>
<dbReference type="FunFam" id="3.40.50.720:FF:000084">
    <property type="entry name" value="Short-chain dehydrogenase reductase"/>
    <property type="match status" value="1"/>
</dbReference>
<sequence length="247" mass="25789">MESKRRTAVVTGAGRGIGLAVAQRLLEEGWNVALAARRIDAETAGHTGGNVLPVVCDVTSAQDVDRLFAEVTGRWGRVDLLFNNAGIGTPLAPPDEIPVDNWEQVIATNLMGAILCARAAFGVMRRQDPAGGRIINNGSVAASVPRPGSGPYTVSKHGITGLTKSLALDGRPFGIACGQIDIGNVRTDMTAAVAVGLPQADGSLRPEPMFDLPHVVDAVSYMANLPLSVNVPFVTVMATNMPLMGRG</sequence>
<reference evidence="5 6" key="1">
    <citation type="journal article" date="2013" name="Genome Announc.">
        <title>Draft Genome Sequence of Sphingobium quisquiliarum Strain P25T, a Novel Hexachlorocyclohexane (HCH)-Degrading Bacterium Isolated from an HCH Dumpsite.</title>
        <authorList>
            <person name="Kumar Singh A."/>
            <person name="Sangwan N."/>
            <person name="Sharma A."/>
            <person name="Gupta V."/>
            <person name="Khurana J.P."/>
            <person name="Lal R."/>
        </authorList>
    </citation>
    <scope>NUCLEOTIDE SEQUENCE [LARGE SCALE GENOMIC DNA]</scope>
    <source>
        <strain evidence="5 6">P25</strain>
    </source>
</reference>
<evidence type="ECO:0000313" key="5">
    <source>
        <dbReference type="EMBL" id="EQB08042.1"/>
    </source>
</evidence>
<organism evidence="5 6">
    <name type="scientific">Sphingobium quisquiliarum P25</name>
    <dbReference type="NCBI Taxonomy" id="1329909"/>
    <lineage>
        <taxon>Bacteria</taxon>
        <taxon>Pseudomonadati</taxon>
        <taxon>Pseudomonadota</taxon>
        <taxon>Alphaproteobacteria</taxon>
        <taxon>Sphingomonadales</taxon>
        <taxon>Sphingomonadaceae</taxon>
        <taxon>Sphingobium</taxon>
    </lineage>
</organism>
<comment type="similarity">
    <text evidence="1 4">Belongs to the short-chain dehydrogenases/reductases (SDR) family.</text>
</comment>
<dbReference type="CDD" id="cd05233">
    <property type="entry name" value="SDR_c"/>
    <property type="match status" value="1"/>
</dbReference>
<dbReference type="RefSeq" id="WP_021238060.1">
    <property type="nucleotide sequence ID" value="NZ_ATHO01000072.1"/>
</dbReference>
<keyword evidence="6" id="KW-1185">Reference proteome</keyword>
<evidence type="ECO:0000256" key="3">
    <source>
        <dbReference type="ARBA" id="ARBA00051383"/>
    </source>
</evidence>
<dbReference type="PRINTS" id="PR00081">
    <property type="entry name" value="GDHRDH"/>
</dbReference>
<dbReference type="EMBL" id="ATHO01000072">
    <property type="protein sequence ID" value="EQB08042.1"/>
    <property type="molecule type" value="Genomic_DNA"/>
</dbReference>
<evidence type="ECO:0000313" key="6">
    <source>
        <dbReference type="Proteomes" id="UP000015525"/>
    </source>
</evidence>
<comment type="catalytic activity">
    <reaction evidence="3">
        <text>2,5-dichlorocyclohexa-2,5-dien-1,4-diol + NAD(+) = 2,5-dichlorohydroquinone + NADH + H(+)</text>
        <dbReference type="Rhea" id="RHEA:15741"/>
        <dbReference type="ChEBI" id="CHEBI:15378"/>
        <dbReference type="ChEBI" id="CHEBI:27545"/>
        <dbReference type="ChEBI" id="CHEBI:28975"/>
        <dbReference type="ChEBI" id="CHEBI:57540"/>
        <dbReference type="ChEBI" id="CHEBI:57945"/>
    </reaction>
</comment>
<evidence type="ECO:0000256" key="4">
    <source>
        <dbReference type="RuleBase" id="RU000363"/>
    </source>
</evidence>
<dbReference type="Proteomes" id="UP000015525">
    <property type="component" value="Unassembled WGS sequence"/>
</dbReference>
<dbReference type="AlphaFoldDB" id="T0H4Y6"/>
<dbReference type="PANTHER" id="PTHR43669">
    <property type="entry name" value="5-KETO-D-GLUCONATE 5-REDUCTASE"/>
    <property type="match status" value="1"/>
</dbReference>
<dbReference type="PATRIC" id="fig|1329909.3.peg.1728"/>
<dbReference type="InterPro" id="IPR036291">
    <property type="entry name" value="NAD(P)-bd_dom_sf"/>
</dbReference>
<dbReference type="PROSITE" id="PS00061">
    <property type="entry name" value="ADH_SHORT"/>
    <property type="match status" value="1"/>
</dbReference>
<keyword evidence="2" id="KW-0560">Oxidoreductase</keyword>
<dbReference type="PRINTS" id="PR00080">
    <property type="entry name" value="SDRFAMILY"/>
</dbReference>
<dbReference type="Pfam" id="PF00106">
    <property type="entry name" value="adh_short"/>
    <property type="match status" value="1"/>
</dbReference>
<dbReference type="PANTHER" id="PTHR43669:SF12">
    <property type="entry name" value="BLR5618 PROTEIN"/>
    <property type="match status" value="1"/>
</dbReference>
<evidence type="ECO:0000256" key="2">
    <source>
        <dbReference type="ARBA" id="ARBA00023002"/>
    </source>
</evidence>
<dbReference type="InterPro" id="IPR020904">
    <property type="entry name" value="Sc_DH/Rdtase_CS"/>
</dbReference>
<gene>
    <name evidence="5" type="ORF">L288_08935</name>
</gene>
<evidence type="ECO:0008006" key="7">
    <source>
        <dbReference type="Google" id="ProtNLM"/>
    </source>
</evidence>